<evidence type="ECO:0000313" key="3">
    <source>
        <dbReference type="EMBL" id="KAK4536416.1"/>
    </source>
</evidence>
<keyword evidence="2" id="KW-0812">Transmembrane</keyword>
<proteinExistence type="predicted"/>
<evidence type="ECO:0000256" key="2">
    <source>
        <dbReference type="SAM" id="Phobius"/>
    </source>
</evidence>
<name>A0AAV9IWC3_CYACA</name>
<feature type="compositionally biased region" description="Basic and acidic residues" evidence="1">
    <location>
        <begin position="22"/>
        <end position="34"/>
    </location>
</feature>
<dbReference type="EMBL" id="JANCYW010000008">
    <property type="protein sequence ID" value="KAK4536416.1"/>
    <property type="molecule type" value="Genomic_DNA"/>
</dbReference>
<keyword evidence="2" id="KW-1133">Transmembrane helix</keyword>
<dbReference type="AlphaFoldDB" id="A0AAV9IWC3"/>
<sequence length="137" mass="15300">MADASVFESQLRQRQWNNHGGRPAEGKAAAERPDTAPLPHVSDVDTDQRTPSLLSESSLSISEPSLLDLGAGTYQATAAQRRRLCWGERLYRLWYRYLVLSGTYLLSPTEAIVWNAVLLTVLGVTLYKVILRIGSWI</sequence>
<organism evidence="3 4">
    <name type="scientific">Cyanidium caldarium</name>
    <name type="common">Red alga</name>
    <dbReference type="NCBI Taxonomy" id="2771"/>
    <lineage>
        <taxon>Eukaryota</taxon>
        <taxon>Rhodophyta</taxon>
        <taxon>Bangiophyceae</taxon>
        <taxon>Cyanidiales</taxon>
        <taxon>Cyanidiaceae</taxon>
        <taxon>Cyanidium</taxon>
    </lineage>
</organism>
<evidence type="ECO:0000313" key="4">
    <source>
        <dbReference type="Proteomes" id="UP001301350"/>
    </source>
</evidence>
<feature type="compositionally biased region" description="Polar residues" evidence="1">
    <location>
        <begin position="7"/>
        <end position="18"/>
    </location>
</feature>
<accession>A0AAV9IWC3</accession>
<protein>
    <submittedName>
        <fullName evidence="3">Uncharacterized protein</fullName>
    </submittedName>
</protein>
<keyword evidence="2" id="KW-0472">Membrane</keyword>
<keyword evidence="4" id="KW-1185">Reference proteome</keyword>
<comment type="caution">
    <text evidence="3">The sequence shown here is derived from an EMBL/GenBank/DDBJ whole genome shotgun (WGS) entry which is preliminary data.</text>
</comment>
<evidence type="ECO:0000256" key="1">
    <source>
        <dbReference type="SAM" id="MobiDB-lite"/>
    </source>
</evidence>
<dbReference type="Proteomes" id="UP001301350">
    <property type="component" value="Unassembled WGS sequence"/>
</dbReference>
<reference evidence="3 4" key="1">
    <citation type="submission" date="2022-07" db="EMBL/GenBank/DDBJ databases">
        <title>Genome-wide signatures of adaptation to extreme environments.</title>
        <authorList>
            <person name="Cho C.H."/>
            <person name="Yoon H.S."/>
        </authorList>
    </citation>
    <scope>NUCLEOTIDE SEQUENCE [LARGE SCALE GENOMIC DNA]</scope>
    <source>
        <strain evidence="3 4">DBV 063 E5</strain>
    </source>
</reference>
<feature type="region of interest" description="Disordered" evidence="1">
    <location>
        <begin position="1"/>
        <end position="57"/>
    </location>
</feature>
<gene>
    <name evidence="3" type="ORF">CDCA_CDCA08G2441</name>
</gene>
<feature type="transmembrane region" description="Helical" evidence="2">
    <location>
        <begin position="112"/>
        <end position="131"/>
    </location>
</feature>